<dbReference type="Pfam" id="PF00069">
    <property type="entry name" value="Pkinase"/>
    <property type="match status" value="1"/>
</dbReference>
<evidence type="ECO:0000259" key="6">
    <source>
        <dbReference type="PROSITE" id="PS50011"/>
    </source>
</evidence>
<evidence type="ECO:0000256" key="3">
    <source>
        <dbReference type="ARBA" id="ARBA00022741"/>
    </source>
</evidence>
<evidence type="ECO:0000256" key="5">
    <source>
        <dbReference type="ARBA" id="ARBA00022840"/>
    </source>
</evidence>
<feature type="domain" description="Protein kinase" evidence="6">
    <location>
        <begin position="41"/>
        <end position="318"/>
    </location>
</feature>
<evidence type="ECO:0000313" key="7">
    <source>
        <dbReference type="EMBL" id="PIC11874.1"/>
    </source>
</evidence>
<dbReference type="GO" id="GO:0004674">
    <property type="term" value="F:protein serine/threonine kinase activity"/>
    <property type="evidence" value="ECO:0007669"/>
    <property type="project" value="UniProtKB-KW"/>
</dbReference>
<dbReference type="InterPro" id="IPR011009">
    <property type="entry name" value="Kinase-like_dom_sf"/>
</dbReference>
<dbReference type="PROSITE" id="PS00108">
    <property type="entry name" value="PROTEIN_KINASE_ST"/>
    <property type="match status" value="1"/>
</dbReference>
<evidence type="ECO:0000256" key="2">
    <source>
        <dbReference type="ARBA" id="ARBA00022679"/>
    </source>
</evidence>
<name>A0A2G5S9Y5_9PELO</name>
<accession>A0A2G5S9Y5</accession>
<dbReference type="InterPro" id="IPR050494">
    <property type="entry name" value="Ser_Thr_dual-spec_kinase"/>
</dbReference>
<evidence type="ECO:0000256" key="4">
    <source>
        <dbReference type="ARBA" id="ARBA00022777"/>
    </source>
</evidence>
<keyword evidence="2" id="KW-0808">Transferase</keyword>
<protein>
    <recommendedName>
        <fullName evidence="6">Protein kinase domain-containing protein</fullName>
    </recommendedName>
</protein>
<organism evidence="7 8">
    <name type="scientific">Caenorhabditis nigoni</name>
    <dbReference type="NCBI Taxonomy" id="1611254"/>
    <lineage>
        <taxon>Eukaryota</taxon>
        <taxon>Metazoa</taxon>
        <taxon>Ecdysozoa</taxon>
        <taxon>Nematoda</taxon>
        <taxon>Chromadorea</taxon>
        <taxon>Rhabditida</taxon>
        <taxon>Rhabditina</taxon>
        <taxon>Rhabditomorpha</taxon>
        <taxon>Rhabditoidea</taxon>
        <taxon>Rhabditidae</taxon>
        <taxon>Peloderinae</taxon>
        <taxon>Caenorhabditis</taxon>
    </lineage>
</organism>
<dbReference type="InterPro" id="IPR000719">
    <property type="entry name" value="Prot_kinase_dom"/>
</dbReference>
<dbReference type="OrthoDB" id="5815349at2759"/>
<comment type="caution">
    <text evidence="7">The sequence shown here is derived from an EMBL/GenBank/DDBJ whole genome shotgun (WGS) entry which is preliminary data.</text>
</comment>
<dbReference type="Proteomes" id="UP000230233">
    <property type="component" value="Unassembled WGS sequence"/>
</dbReference>
<dbReference type="Gene3D" id="3.30.200.20">
    <property type="entry name" value="Phosphorylase Kinase, domain 1"/>
    <property type="match status" value="1"/>
</dbReference>
<keyword evidence="1" id="KW-0723">Serine/threonine-protein kinase</keyword>
<dbReference type="SUPFAM" id="SSF56112">
    <property type="entry name" value="Protein kinase-like (PK-like)"/>
    <property type="match status" value="1"/>
</dbReference>
<keyword evidence="4" id="KW-0418">Kinase</keyword>
<dbReference type="SMART" id="SM00220">
    <property type="entry name" value="S_TKc"/>
    <property type="match status" value="1"/>
</dbReference>
<dbReference type="AlphaFoldDB" id="A0A2G5S9Y5"/>
<dbReference type="InterPro" id="IPR008271">
    <property type="entry name" value="Ser/Thr_kinase_AS"/>
</dbReference>
<dbReference type="GO" id="GO:0005524">
    <property type="term" value="F:ATP binding"/>
    <property type="evidence" value="ECO:0007669"/>
    <property type="project" value="UniProtKB-KW"/>
</dbReference>
<dbReference type="PROSITE" id="PS50011">
    <property type="entry name" value="PROTEIN_KINASE_DOM"/>
    <property type="match status" value="1"/>
</dbReference>
<keyword evidence="8" id="KW-1185">Reference proteome</keyword>
<dbReference type="EMBL" id="PDUG01000037">
    <property type="protein sequence ID" value="PIC11874.1"/>
    <property type="molecule type" value="Genomic_DNA"/>
</dbReference>
<sequence>MVVTERFIHERYNFQKKSSLPDLQYLPEMSFTVGQYIANRYHLTARLGKGSYGEVYKATDVIDLRAKALKTIKDGDANCAEVRSLNALSATNGIQRMFDNFNLNAHLVLVLELYTADLGSISRKQRFSQRLVSKIGYKMVEILKQVHSAGILHRDVKPENVMVAWNGEEAALKLIDWGMSAVFVAPNGQRVRVRDHDYVYAAAPYTSLALSLGLACTEFDDIEMLRNMMMSIRRLFPFNDESPTRQTALKLQFQNHPENVLKGRNKFLLPFAREYVEQKAREVLRYDVLLNCLKRSAKFNENTNFVLHFGRKNRISLQ</sequence>
<reference evidence="8" key="1">
    <citation type="submission" date="2017-10" db="EMBL/GenBank/DDBJ databases">
        <title>Rapid genome shrinkage in a self-fertile nematode reveals novel sperm competition proteins.</title>
        <authorList>
            <person name="Yin D."/>
            <person name="Schwarz E.M."/>
            <person name="Thomas C.G."/>
            <person name="Felde R.L."/>
            <person name="Korf I.F."/>
            <person name="Cutter A.D."/>
            <person name="Schartner C.M."/>
            <person name="Ralston E.J."/>
            <person name="Meyer B.J."/>
            <person name="Haag E.S."/>
        </authorList>
    </citation>
    <scope>NUCLEOTIDE SEQUENCE [LARGE SCALE GENOMIC DNA]</scope>
    <source>
        <strain evidence="8">JU1422</strain>
    </source>
</reference>
<dbReference type="Gene3D" id="1.10.510.10">
    <property type="entry name" value="Transferase(Phosphotransferase) domain 1"/>
    <property type="match status" value="1"/>
</dbReference>
<evidence type="ECO:0000313" key="8">
    <source>
        <dbReference type="Proteomes" id="UP000230233"/>
    </source>
</evidence>
<dbReference type="PANTHER" id="PTHR24058">
    <property type="entry name" value="DUAL SPECIFICITY PROTEIN KINASE"/>
    <property type="match status" value="1"/>
</dbReference>
<proteinExistence type="predicted"/>
<keyword evidence="5" id="KW-0067">ATP-binding</keyword>
<evidence type="ECO:0000256" key="1">
    <source>
        <dbReference type="ARBA" id="ARBA00022527"/>
    </source>
</evidence>
<gene>
    <name evidence="7" type="ORF">B9Z55_028786</name>
</gene>
<keyword evidence="3" id="KW-0547">Nucleotide-binding</keyword>